<reference evidence="3" key="2">
    <citation type="submission" date="2019-09" db="UniProtKB">
        <authorList>
            <consortium name="WormBaseParasite"/>
        </authorList>
    </citation>
    <scope>IDENTIFICATION</scope>
</reference>
<name>A0A183FCX6_HELPZ</name>
<dbReference type="WBParaSite" id="HPBE_0000401801-mRNA-1">
    <property type="protein sequence ID" value="HPBE_0000401801-mRNA-1"/>
    <property type="gene ID" value="HPBE_0000401801"/>
</dbReference>
<dbReference type="AlphaFoldDB" id="A0A183FCX6"/>
<proteinExistence type="predicted"/>
<keyword evidence="2" id="KW-1185">Reference proteome</keyword>
<protein>
    <submittedName>
        <fullName evidence="3">PilZ domain-containing protein</fullName>
    </submittedName>
</protein>
<dbReference type="OrthoDB" id="5874582at2759"/>
<evidence type="ECO:0000313" key="2">
    <source>
        <dbReference type="Proteomes" id="UP000050761"/>
    </source>
</evidence>
<organism evidence="2 3">
    <name type="scientific">Heligmosomoides polygyrus</name>
    <name type="common">Parasitic roundworm</name>
    <dbReference type="NCBI Taxonomy" id="6339"/>
    <lineage>
        <taxon>Eukaryota</taxon>
        <taxon>Metazoa</taxon>
        <taxon>Ecdysozoa</taxon>
        <taxon>Nematoda</taxon>
        <taxon>Chromadorea</taxon>
        <taxon>Rhabditida</taxon>
        <taxon>Rhabditina</taxon>
        <taxon>Rhabditomorpha</taxon>
        <taxon>Strongyloidea</taxon>
        <taxon>Heligmosomidae</taxon>
        <taxon>Heligmosomoides</taxon>
    </lineage>
</organism>
<sequence length="138" mass="15208">MVQLFNVGCSALSAINFLNDDKRTHEVDATVPSISAYPLRLEFILDGMSSECGWTNQRPVYLRIVGAQSLCRAIIQNAGFDFEGQRIHVRVAVPSYAHRGTLGAVRRFQRTEDGIVKVTVCVKLGRAPTGADPVYDII</sequence>
<dbReference type="EMBL" id="UZAH01023958">
    <property type="protein sequence ID" value="VDO57911.1"/>
    <property type="molecule type" value="Genomic_DNA"/>
</dbReference>
<gene>
    <name evidence="1" type="ORF">HPBE_LOCUS4016</name>
</gene>
<dbReference type="Proteomes" id="UP000050761">
    <property type="component" value="Unassembled WGS sequence"/>
</dbReference>
<accession>A0A3P7WA63</accession>
<accession>A0A183FCX6</accession>
<reference evidence="1 2" key="1">
    <citation type="submission" date="2018-11" db="EMBL/GenBank/DDBJ databases">
        <authorList>
            <consortium name="Pathogen Informatics"/>
        </authorList>
    </citation>
    <scope>NUCLEOTIDE SEQUENCE [LARGE SCALE GENOMIC DNA]</scope>
</reference>
<evidence type="ECO:0000313" key="1">
    <source>
        <dbReference type="EMBL" id="VDO57911.1"/>
    </source>
</evidence>
<evidence type="ECO:0000313" key="3">
    <source>
        <dbReference type="WBParaSite" id="HPBE_0000401801-mRNA-1"/>
    </source>
</evidence>